<sequence length="339" mass="38260">MAIQNVNLTSAEIASLWTSYMNDSMSKCILTYMLKHIEDKEIKAAVQFALDISEKHLESLHRIFEQEQYAQPQGFTDEDVNLNAPWLFTDVFCLTYVNQMARIGLLAYGGFVSMSIRKDIRILFTEGIEETTDLYNRTTDIGLEKGVIARFPFINVPTESDYVDSKKYYSGLNPLASKRPLNAVEVSHLYMNSMTNTVGVKLCLAFAQTSPVKEVQEFMLRGKEISKKHIEIFTSKLLEDEIETPQLPDMAISESITQTFSDKLLMFHMSLLSASGIGNYATAAAASQRSDLAVDYERLSLEIARYAKSGADIMIKHSWLEEPPGTTDRAKLARTKKKQ</sequence>
<dbReference type="InterPro" id="IPR021617">
    <property type="entry name" value="DUF3231"/>
</dbReference>
<dbReference type="PATRIC" id="fig|217031.4.peg.2315"/>
<keyword evidence="4" id="KW-1185">Reference proteome</keyword>
<dbReference type="EMBL" id="LDJR01000060">
    <property type="protein sequence ID" value="OAK67357.1"/>
    <property type="molecule type" value="Genomic_DNA"/>
</dbReference>
<protein>
    <recommendedName>
        <fullName evidence="5">DUF3231 family protein</fullName>
    </recommendedName>
</protein>
<evidence type="ECO:0008006" key="5">
    <source>
        <dbReference type="Google" id="ProtNLM"/>
    </source>
</evidence>
<evidence type="ECO:0000313" key="1">
    <source>
        <dbReference type="EMBL" id="KRG14059.1"/>
    </source>
</evidence>
<evidence type="ECO:0000313" key="2">
    <source>
        <dbReference type="EMBL" id="OAK67357.1"/>
    </source>
</evidence>
<dbReference type="Proteomes" id="UP000053881">
    <property type="component" value="Unassembled WGS sequence"/>
</dbReference>
<organism evidence="1 3">
    <name type="scientific">Lederbergia galactosidilytica</name>
    <dbReference type="NCBI Taxonomy" id="217031"/>
    <lineage>
        <taxon>Bacteria</taxon>
        <taxon>Bacillati</taxon>
        <taxon>Bacillota</taxon>
        <taxon>Bacilli</taxon>
        <taxon>Bacillales</taxon>
        <taxon>Bacillaceae</taxon>
        <taxon>Lederbergia</taxon>
    </lineage>
</organism>
<accession>A0A0Q9XZ42</accession>
<comment type="caution">
    <text evidence="1">The sequence shown here is derived from an EMBL/GenBank/DDBJ whole genome shotgun (WGS) entry which is preliminary data.</text>
</comment>
<name>A0A0Q9XZ42_9BACI</name>
<proteinExistence type="predicted"/>
<dbReference type="AlphaFoldDB" id="A0A0Q9XZ42"/>
<dbReference type="EMBL" id="LGPB01000068">
    <property type="protein sequence ID" value="KRG14059.1"/>
    <property type="molecule type" value="Genomic_DNA"/>
</dbReference>
<dbReference type="Gene3D" id="1.20.1260.10">
    <property type="match status" value="2"/>
</dbReference>
<dbReference type="Proteomes" id="UP000077881">
    <property type="component" value="Unassembled WGS sequence"/>
</dbReference>
<dbReference type="InterPro" id="IPR012347">
    <property type="entry name" value="Ferritin-like"/>
</dbReference>
<reference evidence="1 3" key="2">
    <citation type="submission" date="2015-06" db="EMBL/GenBank/DDBJ databases">
        <title>Genome sequencing project of Bacillus galactosidilyticus PL133.</title>
        <authorList>
            <person name="Gaiero J."/>
            <person name="Nicol R."/>
            <person name="Habash M."/>
        </authorList>
    </citation>
    <scope>NUCLEOTIDE SEQUENCE [LARGE SCALE GENOMIC DNA]</scope>
    <source>
        <strain evidence="1 3">PL133</strain>
    </source>
</reference>
<dbReference type="Pfam" id="PF11553">
    <property type="entry name" value="DUF3231"/>
    <property type="match status" value="2"/>
</dbReference>
<gene>
    <name evidence="2" type="ORF">ABB05_19595</name>
    <name evidence="1" type="ORF">ACA29_06960</name>
</gene>
<dbReference type="RefSeq" id="WP_057981790.1">
    <property type="nucleotide sequence ID" value="NZ_JAGGKH010000004.1"/>
</dbReference>
<evidence type="ECO:0000313" key="4">
    <source>
        <dbReference type="Proteomes" id="UP000077881"/>
    </source>
</evidence>
<reference evidence="2 4" key="1">
    <citation type="submission" date="2015-05" db="EMBL/GenBank/DDBJ databases">
        <title>Comparison of genome.</title>
        <authorList>
            <person name="Zheng Z."/>
            <person name="Sun M."/>
        </authorList>
    </citation>
    <scope>NUCLEOTIDE SEQUENCE [LARGE SCALE GENOMIC DNA]</scope>
    <source>
        <strain evidence="2 4">G25-74</strain>
    </source>
</reference>
<dbReference type="STRING" id="217031.ABB05_19595"/>
<evidence type="ECO:0000313" key="3">
    <source>
        <dbReference type="Proteomes" id="UP000053881"/>
    </source>
</evidence>
<dbReference type="OrthoDB" id="1675670at2"/>